<dbReference type="GO" id="GO:0016887">
    <property type="term" value="F:ATP hydrolysis activity"/>
    <property type="evidence" value="ECO:0007669"/>
    <property type="project" value="InterPro"/>
</dbReference>
<feature type="domain" description="Phage terminase large subunit GpA ATPase" evidence="2">
    <location>
        <begin position="37"/>
        <end position="289"/>
    </location>
</feature>
<dbReference type="InterPro" id="IPR046453">
    <property type="entry name" value="GpA_ATPase"/>
</dbReference>
<gene>
    <name evidence="4" type="ORF">MM415B00544_0004</name>
</gene>
<dbReference type="InterPro" id="IPR046454">
    <property type="entry name" value="GpA_endonuclease"/>
</dbReference>
<sequence length="630" mass="71017">MPHRLHKSLSAGFMPDPDLNLLEWADEFFELPRESTAEYGKFRSDRTPFIREILLELSPSSKTEIVVLIKPTQLAGTTAAIIFLMGTADLYPGPSLCILPTDTKAKSFSKKKLAPSIKLMPRLRAKIKEAKTRDSGNTILEKTFPGGSWLLTGSNSGASYRAESIKFLVLDDFDAFESDVEGEGSPDELADRRTGSFPGRKIFINTTVTIKQASNGERVFEKSSQGYYHVPCPHCGFYQYLEFGTKDSKHGIKFDRDEGGAVTTAWYVCKCCQTRIDEAEKPWMTENGEYVHQHPDRKVRGFRYNAFLTPIGWVNSWGYIAQKFVDAIHELRKGDPQSFVTWLNSFAAESYEPKGDRKTAEFRRLQEDRPAGLVPSAGPIHFIDQHGNRDEKRTYEAPGVLGLTAGIDTQDNGFWFVIHAWGRNLESWLIRYGFIELDFELLDEIILKSTYLDTAGNQYPVLFSLQDAMGHKTSEVYDFVRTRSGIMACRGDGKMAQKWSLSTIDTYPGTNKPIPGGVKLLRLNSQMFKDRLSSKIQVNPGDPGAFHLHNEIYTDYTSQMTAEFINDKGQWDCPPSKPNHVWDCTYMALAAADYIGIAHAGEPRPAKGQRRPDKPKRPGGGRVINPWKMR</sequence>
<feature type="domain" description="Terminase large subunit GpA endonuclease" evidence="3">
    <location>
        <begin position="300"/>
        <end position="598"/>
    </location>
</feature>
<dbReference type="InterPro" id="IPR027417">
    <property type="entry name" value="P-loop_NTPase"/>
</dbReference>
<evidence type="ECO:0000259" key="3">
    <source>
        <dbReference type="Pfam" id="PF20454"/>
    </source>
</evidence>
<feature type="region of interest" description="Disordered" evidence="1">
    <location>
        <begin position="601"/>
        <end position="630"/>
    </location>
</feature>
<dbReference type="EMBL" id="MT141512">
    <property type="protein sequence ID" value="QJA64059.1"/>
    <property type="molecule type" value="Genomic_DNA"/>
</dbReference>
<proteinExistence type="predicted"/>
<evidence type="ECO:0000313" key="4">
    <source>
        <dbReference type="EMBL" id="QJA64059.1"/>
    </source>
</evidence>
<evidence type="ECO:0000256" key="1">
    <source>
        <dbReference type="SAM" id="MobiDB-lite"/>
    </source>
</evidence>
<dbReference type="Pfam" id="PF20454">
    <property type="entry name" value="GpA_nuclease"/>
    <property type="match status" value="1"/>
</dbReference>
<accession>A0A6M3J2A4</accession>
<organism evidence="4">
    <name type="scientific">viral metagenome</name>
    <dbReference type="NCBI Taxonomy" id="1070528"/>
    <lineage>
        <taxon>unclassified sequences</taxon>
        <taxon>metagenomes</taxon>
        <taxon>organismal metagenomes</taxon>
    </lineage>
</organism>
<evidence type="ECO:0000259" key="2">
    <source>
        <dbReference type="Pfam" id="PF05876"/>
    </source>
</evidence>
<dbReference type="Pfam" id="PF05876">
    <property type="entry name" value="GpA_ATPase"/>
    <property type="match status" value="1"/>
</dbReference>
<dbReference type="Gene3D" id="3.40.50.300">
    <property type="entry name" value="P-loop containing nucleotide triphosphate hydrolases"/>
    <property type="match status" value="1"/>
</dbReference>
<dbReference type="GO" id="GO:0004519">
    <property type="term" value="F:endonuclease activity"/>
    <property type="evidence" value="ECO:0007669"/>
    <property type="project" value="InterPro"/>
</dbReference>
<name>A0A6M3J2A4_9ZZZZ</name>
<dbReference type="AlphaFoldDB" id="A0A6M3J2A4"/>
<feature type="compositionally biased region" description="Basic and acidic residues" evidence="1">
    <location>
        <begin position="601"/>
        <end position="616"/>
    </location>
</feature>
<reference evidence="4" key="1">
    <citation type="submission" date="2020-03" db="EMBL/GenBank/DDBJ databases">
        <title>The deep terrestrial virosphere.</title>
        <authorList>
            <person name="Holmfeldt K."/>
            <person name="Nilsson E."/>
            <person name="Simone D."/>
            <person name="Lopez-Fernandez M."/>
            <person name="Wu X."/>
            <person name="de Brujin I."/>
            <person name="Lundin D."/>
            <person name="Andersson A."/>
            <person name="Bertilsson S."/>
            <person name="Dopson M."/>
        </authorList>
    </citation>
    <scope>NUCLEOTIDE SEQUENCE</scope>
    <source>
        <strain evidence="4">MM415B00544</strain>
    </source>
</reference>
<protein>
    <submittedName>
        <fullName evidence="4">Putative terminase</fullName>
    </submittedName>
</protein>